<name>A0A1V2H6L0_9PROT</name>
<dbReference type="InterPro" id="IPR027417">
    <property type="entry name" value="P-loop_NTPase"/>
</dbReference>
<dbReference type="OrthoDB" id="9809379at2"/>
<dbReference type="InterPro" id="IPR037219">
    <property type="entry name" value="Peptidase_M41-like"/>
</dbReference>
<dbReference type="GO" id="GO:0004176">
    <property type="term" value="F:ATP-dependent peptidase activity"/>
    <property type="evidence" value="ECO:0007669"/>
    <property type="project" value="InterPro"/>
</dbReference>
<dbReference type="PANTHER" id="PTHR23076">
    <property type="entry name" value="METALLOPROTEASE M41 FTSH"/>
    <property type="match status" value="1"/>
</dbReference>
<evidence type="ECO:0000259" key="2">
    <source>
        <dbReference type="Pfam" id="PF01434"/>
    </source>
</evidence>
<dbReference type="Gene3D" id="3.40.50.300">
    <property type="entry name" value="P-loop containing nucleotide triphosphate hydrolases"/>
    <property type="match status" value="1"/>
</dbReference>
<dbReference type="GO" id="GO:0030163">
    <property type="term" value="P:protein catabolic process"/>
    <property type="evidence" value="ECO:0007669"/>
    <property type="project" value="TreeGrafter"/>
</dbReference>
<dbReference type="Pfam" id="PF00004">
    <property type="entry name" value="AAA"/>
    <property type="match status" value="1"/>
</dbReference>
<feature type="domain" description="ATPase AAA-type core" evidence="1">
    <location>
        <begin position="2"/>
        <end position="45"/>
    </location>
</feature>
<dbReference type="Proteomes" id="UP000188879">
    <property type="component" value="Unassembled WGS sequence"/>
</dbReference>
<keyword evidence="4" id="KW-1185">Reference proteome</keyword>
<evidence type="ECO:0000313" key="4">
    <source>
        <dbReference type="Proteomes" id="UP000188879"/>
    </source>
</evidence>
<dbReference type="InterPro" id="IPR000642">
    <property type="entry name" value="Peptidase_M41"/>
</dbReference>
<dbReference type="Pfam" id="PF01434">
    <property type="entry name" value="Peptidase_M41"/>
    <property type="match status" value="1"/>
</dbReference>
<feature type="domain" description="Peptidase M41" evidence="2">
    <location>
        <begin position="123"/>
        <end position="282"/>
    </location>
</feature>
<dbReference type="AlphaFoldDB" id="A0A1V2H6L0"/>
<dbReference type="Gene3D" id="1.20.58.760">
    <property type="entry name" value="Peptidase M41"/>
    <property type="match status" value="1"/>
</dbReference>
<dbReference type="GO" id="GO:0006508">
    <property type="term" value="P:proteolysis"/>
    <property type="evidence" value="ECO:0007669"/>
    <property type="project" value="InterPro"/>
</dbReference>
<dbReference type="InterPro" id="IPR003959">
    <property type="entry name" value="ATPase_AAA_core"/>
</dbReference>
<accession>A0A1V2H6L0</accession>
<dbReference type="SUPFAM" id="SSF140990">
    <property type="entry name" value="FtsH protease domain-like"/>
    <property type="match status" value="1"/>
</dbReference>
<dbReference type="PANTHER" id="PTHR23076:SF97">
    <property type="entry name" value="ATP-DEPENDENT ZINC METALLOPROTEASE YME1L1"/>
    <property type="match status" value="1"/>
</dbReference>
<evidence type="ECO:0008006" key="5">
    <source>
        <dbReference type="Google" id="ProtNLM"/>
    </source>
</evidence>
<dbReference type="GO" id="GO:0016887">
    <property type="term" value="F:ATP hydrolysis activity"/>
    <property type="evidence" value="ECO:0007669"/>
    <property type="project" value="InterPro"/>
</dbReference>
<dbReference type="GO" id="GO:0004222">
    <property type="term" value="F:metalloendopeptidase activity"/>
    <property type="evidence" value="ECO:0007669"/>
    <property type="project" value="InterPro"/>
</dbReference>
<dbReference type="EMBL" id="MLCO01000024">
    <property type="protein sequence ID" value="ONG57891.1"/>
    <property type="molecule type" value="Genomic_DNA"/>
</dbReference>
<proteinExistence type="predicted"/>
<gene>
    <name evidence="3" type="ORF">BKE38_03745</name>
</gene>
<dbReference type="Gene3D" id="1.10.8.60">
    <property type="match status" value="1"/>
</dbReference>
<dbReference type="GO" id="GO:0005524">
    <property type="term" value="F:ATP binding"/>
    <property type="evidence" value="ECO:0007669"/>
    <property type="project" value="InterPro"/>
</dbReference>
<dbReference type="SUPFAM" id="SSF52540">
    <property type="entry name" value="P-loop containing nucleoside triphosphate hydrolases"/>
    <property type="match status" value="1"/>
</dbReference>
<dbReference type="GO" id="GO:0005886">
    <property type="term" value="C:plasma membrane"/>
    <property type="evidence" value="ECO:0007669"/>
    <property type="project" value="TreeGrafter"/>
</dbReference>
<evidence type="ECO:0000259" key="1">
    <source>
        <dbReference type="Pfam" id="PF00004"/>
    </source>
</evidence>
<protein>
    <recommendedName>
        <fullName evidence="5">Peptidase M41 domain-containing protein</fullName>
    </recommendedName>
</protein>
<evidence type="ECO:0000313" key="3">
    <source>
        <dbReference type="EMBL" id="ONG57891.1"/>
    </source>
</evidence>
<sequence>MFLVELDGAAGHKGVVVVGCCNDASRLDPAILRPGRLERLIQVPLPDQAALAAILRHHLGDALPDADLPRLALLGLGSAGAEAERWVRGMRRRARHDRRGATLSDLEAEVRGRVSSRPLASLRRTAIHEAGHAVIVALERPGTVIAATIVPSRGLAGRVHWKGSDGRQPAFTRATLLAMLREALAGRAAKEELLGEASATSEGGLESDLSLATWLATVVVTALGLGQGQGALVWRGMPGPADVPALLAEQPDVAHGVAGMLDAAYAAARAVARRHAEVIRRLAQFAGGTRDCNGARG</sequence>
<dbReference type="RefSeq" id="WP_076956045.1">
    <property type="nucleotide sequence ID" value="NZ_MLCO01000024.1"/>
</dbReference>
<organism evidence="3 4">
    <name type="scientific">Teichococcus deserti</name>
    <dbReference type="NCBI Taxonomy" id="1817963"/>
    <lineage>
        <taxon>Bacteria</taxon>
        <taxon>Pseudomonadati</taxon>
        <taxon>Pseudomonadota</taxon>
        <taxon>Alphaproteobacteria</taxon>
        <taxon>Acetobacterales</taxon>
        <taxon>Roseomonadaceae</taxon>
        <taxon>Roseomonas</taxon>
    </lineage>
</organism>
<comment type="caution">
    <text evidence="3">The sequence shown here is derived from an EMBL/GenBank/DDBJ whole genome shotgun (WGS) entry which is preliminary data.</text>
</comment>
<reference evidence="3 4" key="1">
    <citation type="submission" date="2016-10" db="EMBL/GenBank/DDBJ databases">
        <title>Draft Genome sequence of Roseomonas sp. strain M3.</title>
        <authorList>
            <person name="Subhash Y."/>
            <person name="Lee S."/>
        </authorList>
    </citation>
    <scope>NUCLEOTIDE SEQUENCE [LARGE SCALE GENOMIC DNA]</scope>
    <source>
        <strain evidence="3 4">M3</strain>
    </source>
</reference>